<evidence type="ECO:0000313" key="2">
    <source>
        <dbReference type="Proteomes" id="UP000805704"/>
    </source>
</evidence>
<proteinExistence type="predicted"/>
<dbReference type="Proteomes" id="UP000805704">
    <property type="component" value="Chromosome 12"/>
</dbReference>
<comment type="caution">
    <text evidence="1">The sequence shown here is derived from an EMBL/GenBank/DDBJ whole genome shotgun (WGS) entry which is preliminary data.</text>
</comment>
<accession>A0ACB7FD21</accession>
<protein>
    <submittedName>
        <fullName evidence="1">Uncharacterized protein</fullName>
    </submittedName>
</protein>
<organism evidence="1 2">
    <name type="scientific">Nibea albiflora</name>
    <name type="common">Yellow drum</name>
    <name type="synonym">Corvina albiflora</name>
    <dbReference type="NCBI Taxonomy" id="240163"/>
    <lineage>
        <taxon>Eukaryota</taxon>
        <taxon>Metazoa</taxon>
        <taxon>Chordata</taxon>
        <taxon>Craniata</taxon>
        <taxon>Vertebrata</taxon>
        <taxon>Euteleostomi</taxon>
        <taxon>Actinopterygii</taxon>
        <taxon>Neopterygii</taxon>
        <taxon>Teleostei</taxon>
        <taxon>Neoteleostei</taxon>
        <taxon>Acanthomorphata</taxon>
        <taxon>Eupercaria</taxon>
        <taxon>Sciaenidae</taxon>
        <taxon>Nibea</taxon>
    </lineage>
</organism>
<dbReference type="EMBL" id="CM024800">
    <property type="protein sequence ID" value="KAG8012302.1"/>
    <property type="molecule type" value="Genomic_DNA"/>
</dbReference>
<sequence>MIYLSKLKHQQFRRHTERITKLKSENEALAAEMEQLKEPLHIHKALHDETEQKKMDKVSEVEGLCKVQEMEETLQRQKESRAEESMLLAQQTEDIT</sequence>
<name>A0ACB7FD21_NIBAL</name>
<keyword evidence="2" id="KW-1185">Reference proteome</keyword>
<gene>
    <name evidence="1" type="ORF">GBF38_020006</name>
</gene>
<reference evidence="1" key="1">
    <citation type="submission" date="2020-04" db="EMBL/GenBank/DDBJ databases">
        <title>A chromosome-scale assembly and high-density genetic map of the yellow drum (Nibea albiflora) genome.</title>
        <authorList>
            <person name="Xu D."/>
            <person name="Zhang W."/>
            <person name="Chen R."/>
            <person name="Tan P."/>
            <person name="Wang L."/>
            <person name="Song H."/>
            <person name="Tian L."/>
            <person name="Zhu Q."/>
            <person name="Wang B."/>
        </authorList>
    </citation>
    <scope>NUCLEOTIDE SEQUENCE</scope>
    <source>
        <strain evidence="1">ZJHYS-2018</strain>
    </source>
</reference>
<evidence type="ECO:0000313" key="1">
    <source>
        <dbReference type="EMBL" id="KAG8012302.1"/>
    </source>
</evidence>